<dbReference type="GO" id="GO:0005975">
    <property type="term" value="P:carbohydrate metabolic process"/>
    <property type="evidence" value="ECO:0007669"/>
    <property type="project" value="InterPro"/>
</dbReference>
<comment type="similarity">
    <text evidence="1">Belongs to the glycosyl hydrolase 16 family.</text>
</comment>
<dbReference type="Proteomes" id="UP000039865">
    <property type="component" value="Unassembled WGS sequence"/>
</dbReference>
<dbReference type="InterPro" id="IPR050546">
    <property type="entry name" value="Glycosyl_Hydrlase_16"/>
</dbReference>
<dbReference type="Pfam" id="PF00722">
    <property type="entry name" value="Glyco_hydro_16"/>
    <property type="match status" value="1"/>
</dbReference>
<evidence type="ECO:0000256" key="1">
    <source>
        <dbReference type="ARBA" id="ARBA00006865"/>
    </source>
</evidence>
<dbReference type="GO" id="GO:0004553">
    <property type="term" value="F:hydrolase activity, hydrolyzing O-glycosyl compounds"/>
    <property type="evidence" value="ECO:0007669"/>
    <property type="project" value="InterPro"/>
</dbReference>
<dbReference type="AlphaFoldDB" id="A0A078ASX6"/>
<reference evidence="4 5" key="1">
    <citation type="submission" date="2014-06" db="EMBL/GenBank/DDBJ databases">
        <authorList>
            <person name="Swart Estienne"/>
        </authorList>
    </citation>
    <scope>NUCLEOTIDE SEQUENCE [LARGE SCALE GENOMIC DNA]</scope>
    <source>
        <strain evidence="4 5">130c</strain>
    </source>
</reference>
<dbReference type="SUPFAM" id="SSF49899">
    <property type="entry name" value="Concanavalin A-like lectins/glucanases"/>
    <property type="match status" value="1"/>
</dbReference>
<sequence length="265" mass="30454">MAKSIAYLLLIGAVALPSIMAERWVQVWSDEFNGNQLDMSKWSYETGPGNNNHELEYNTDRSQNSWVSDGFLHIQALREDYGGRQYTSARMNTNGKYSVLYGKIEMRAKLPFGQGMWPAFWLLGDNLNQVGWPACGEIDIMELIGKDPNNVHSSLHAPSYDTTQNYWHQEGFANDFHTYAANWQPDRIEFYVDGQLFQTYYKTQSGGHWPFDQGQKFFIILNLAVGGDWPGNPDGSTQFPQQYVIDYVRVSEIDWSAEKETQFLQ</sequence>
<dbReference type="OrthoDB" id="419959at2759"/>
<feature type="chain" id="PRO_5001729643" evidence="2">
    <location>
        <begin position="22"/>
        <end position="265"/>
    </location>
</feature>
<keyword evidence="2" id="KW-0732">Signal</keyword>
<dbReference type="PANTHER" id="PTHR10963">
    <property type="entry name" value="GLYCOSYL HYDROLASE-RELATED"/>
    <property type="match status" value="1"/>
</dbReference>
<evidence type="ECO:0000259" key="3">
    <source>
        <dbReference type="PROSITE" id="PS51762"/>
    </source>
</evidence>
<dbReference type="PANTHER" id="PTHR10963:SF55">
    <property type="entry name" value="GLYCOSIDE HYDROLASE FAMILY 16 PROTEIN"/>
    <property type="match status" value="1"/>
</dbReference>
<evidence type="ECO:0000256" key="2">
    <source>
        <dbReference type="SAM" id="SignalP"/>
    </source>
</evidence>
<dbReference type="EMBL" id="CCKQ01013860">
    <property type="protein sequence ID" value="CDW85570.1"/>
    <property type="molecule type" value="Genomic_DNA"/>
</dbReference>
<protein>
    <submittedName>
        <fullName evidence="4">Glycoside hydrolase family 16</fullName>
    </submittedName>
</protein>
<evidence type="ECO:0000313" key="4">
    <source>
        <dbReference type="EMBL" id="CDW85570.1"/>
    </source>
</evidence>
<dbReference type="InParanoid" id="A0A078ASX6"/>
<keyword evidence="4" id="KW-0378">Hydrolase</keyword>
<dbReference type="Gene3D" id="2.60.120.200">
    <property type="match status" value="1"/>
</dbReference>
<keyword evidence="5" id="KW-1185">Reference proteome</keyword>
<gene>
    <name evidence="4" type="primary">Contig1459.g1593</name>
    <name evidence="4" type="ORF">STYLEM_14650</name>
</gene>
<dbReference type="InterPro" id="IPR013320">
    <property type="entry name" value="ConA-like_dom_sf"/>
</dbReference>
<proteinExistence type="inferred from homology"/>
<dbReference type="PROSITE" id="PS51762">
    <property type="entry name" value="GH16_2"/>
    <property type="match status" value="1"/>
</dbReference>
<dbReference type="OMA" id="NEVQTYT"/>
<dbReference type="InterPro" id="IPR000757">
    <property type="entry name" value="Beta-glucanase-like"/>
</dbReference>
<evidence type="ECO:0000313" key="5">
    <source>
        <dbReference type="Proteomes" id="UP000039865"/>
    </source>
</evidence>
<accession>A0A078ASX6</accession>
<organism evidence="4 5">
    <name type="scientific">Stylonychia lemnae</name>
    <name type="common">Ciliate</name>
    <dbReference type="NCBI Taxonomy" id="5949"/>
    <lineage>
        <taxon>Eukaryota</taxon>
        <taxon>Sar</taxon>
        <taxon>Alveolata</taxon>
        <taxon>Ciliophora</taxon>
        <taxon>Intramacronucleata</taxon>
        <taxon>Spirotrichea</taxon>
        <taxon>Stichotrichia</taxon>
        <taxon>Sporadotrichida</taxon>
        <taxon>Oxytrichidae</taxon>
        <taxon>Stylonychinae</taxon>
        <taxon>Stylonychia</taxon>
    </lineage>
</organism>
<feature type="domain" description="GH16" evidence="3">
    <location>
        <begin position="9"/>
        <end position="256"/>
    </location>
</feature>
<feature type="signal peptide" evidence="2">
    <location>
        <begin position="1"/>
        <end position="21"/>
    </location>
</feature>
<name>A0A078ASX6_STYLE</name>
<dbReference type="CDD" id="cd08023">
    <property type="entry name" value="GH16_laminarinase_like"/>
    <property type="match status" value="1"/>
</dbReference>